<dbReference type="GO" id="GO:0006302">
    <property type="term" value="P:double-strand break repair"/>
    <property type="evidence" value="ECO:0007669"/>
    <property type="project" value="TreeGrafter"/>
</dbReference>
<dbReference type="CDD" id="cd00027">
    <property type="entry name" value="BRCT"/>
    <property type="match status" value="1"/>
</dbReference>
<dbReference type="InterPro" id="IPR001357">
    <property type="entry name" value="BRCT_dom"/>
</dbReference>
<feature type="domain" description="BRCT" evidence="1">
    <location>
        <begin position="345"/>
        <end position="431"/>
    </location>
</feature>
<dbReference type="InterPro" id="IPR036420">
    <property type="entry name" value="BRCT_dom_sf"/>
</dbReference>
<evidence type="ECO:0000313" key="3">
    <source>
        <dbReference type="Proteomes" id="UP000191144"/>
    </source>
</evidence>
<evidence type="ECO:0000259" key="1">
    <source>
        <dbReference type="PROSITE" id="PS50172"/>
    </source>
</evidence>
<dbReference type="GO" id="GO:0005634">
    <property type="term" value="C:nucleus"/>
    <property type="evidence" value="ECO:0007669"/>
    <property type="project" value="TreeGrafter"/>
</dbReference>
<sequence length="931" mass="104091">MPGTSKLFHGLNFVIVSNGNTDFSVDAILARLKANGANECVVYHDEPEAIELRDTHLAKQEMCRRFSHDVHAIIANTSDFWFYRVAAFDFLIPVVNPDWVEVCVSTKRITRASAFSTDPAHVLKNCQIYISRHSFNSSEYDFYSALIQALGGLCIDYLSSRASHIVTKDAQDPAITAVANIKGLSIKYVLPTWAVQTFITGQYVDEAAHVLNPQSHPEDVQKQATKVWKNMEVMKVESPAMFLQNHKFFLSLDLILPSQCYGFFIDLIQSAGGDVIRHIQHTDIRRDSGNCFVGQSGDSEECLQASEERLHIGNISWVFQMWSMRSFIIPSEKLLLSPLRPPVFKKNELIVGYTTYLGQQRQYIQKIVNALGGVSTTEFTRKNTHLLTCFPFGQKYEAAVRWKDSCKIVNHLWLEDCYKLQASLPSDKKTYTEIPICGGLATRLGQMPLVTPNNNTLDEDFTDTIVPQNSVDATSSKKQLTPVGYEDEAFDLDLPVQQEVDEFSSVGNKSPSMNKLDGQLNDDLLMSDTFITNGAMPPSSQIGNVLGIKQAAAESDSSPAGQLTQSYKDALQDRDRLVEQSKSHTPEIDLPIETISTPLAGHYQVLPGSEKATQLQQHTISSPVSEVHSQLMSSGNSRRAKEKAAKKLHTDMEALNEFQQNLKRKRNGSLLPEELQKLKQLKKLEDKVRGLLDNMNASEKPRGKNKRPYDIVAVCTGCHEAIDEWDLELLKMLGVTILNTITPQCNAIIAPKKLRTAKFLTSLSFHPLKYALLPDFLTSVLALMQDDTPGKNLPDVDEYLIPDLDMTVLEKTHLQSKVFQRAGIVSINITDDVPGGQEVLSSILKAHGVQHIQVLPKKFTENDISINSNKKKSPTHVLVAQKATQAKRFGKLCSQGQGEDNVLVVEWNWCVNSIFRLDVDFNASEFVVYRS</sequence>
<dbReference type="OrthoDB" id="342264at2759"/>
<dbReference type="GO" id="GO:0035361">
    <property type="term" value="C:Cul8-RING ubiquitin ligase complex"/>
    <property type="evidence" value="ECO:0007669"/>
    <property type="project" value="TreeGrafter"/>
</dbReference>
<dbReference type="SMART" id="SM00292">
    <property type="entry name" value="BRCT"/>
    <property type="match status" value="4"/>
</dbReference>
<dbReference type="PANTHER" id="PTHR47667">
    <property type="entry name" value="REGULATOR OF TY1 TRANSPOSITION PROTEIN 107"/>
    <property type="match status" value="1"/>
</dbReference>
<dbReference type="Pfam" id="PF16771">
    <property type="entry name" value="RTT107_BRCT_6"/>
    <property type="match status" value="1"/>
</dbReference>
<accession>A0A1G4JFM5</accession>
<dbReference type="Proteomes" id="UP000191144">
    <property type="component" value="Chromosome E"/>
</dbReference>
<feature type="domain" description="BRCT" evidence="1">
    <location>
        <begin position="118"/>
        <end position="211"/>
    </location>
</feature>
<dbReference type="Pfam" id="PF00533">
    <property type="entry name" value="BRCT"/>
    <property type="match status" value="1"/>
</dbReference>
<dbReference type="PANTHER" id="PTHR47667:SF1">
    <property type="entry name" value="REGULATOR OF TY1 TRANSPOSITION PROTEIN 107"/>
    <property type="match status" value="1"/>
</dbReference>
<dbReference type="EMBL" id="LT598481">
    <property type="protein sequence ID" value="SCU88849.1"/>
    <property type="molecule type" value="Genomic_DNA"/>
</dbReference>
<proteinExistence type="predicted"/>
<dbReference type="Pfam" id="PF16770">
    <property type="entry name" value="RTT107_BRCT_5"/>
    <property type="match status" value="1"/>
</dbReference>
<gene>
    <name evidence="2" type="ORF">LAME_0E01354G</name>
</gene>
<organism evidence="2 3">
    <name type="scientific">Lachancea meyersii CBS 8951</name>
    <dbReference type="NCBI Taxonomy" id="1266667"/>
    <lineage>
        <taxon>Eukaryota</taxon>
        <taxon>Fungi</taxon>
        <taxon>Dikarya</taxon>
        <taxon>Ascomycota</taxon>
        <taxon>Saccharomycotina</taxon>
        <taxon>Saccharomycetes</taxon>
        <taxon>Saccharomycetales</taxon>
        <taxon>Saccharomycetaceae</taxon>
        <taxon>Lachancea</taxon>
    </lineage>
</organism>
<evidence type="ECO:0000313" key="2">
    <source>
        <dbReference type="EMBL" id="SCU88849.1"/>
    </source>
</evidence>
<dbReference type="AlphaFoldDB" id="A0A1G4JFM5"/>
<protein>
    <submittedName>
        <fullName evidence="2">LAME_0E01354g1_1</fullName>
    </submittedName>
</protein>
<reference evidence="3" key="1">
    <citation type="submission" date="2016-03" db="EMBL/GenBank/DDBJ databases">
        <authorList>
            <person name="Devillers Hugo."/>
        </authorList>
    </citation>
    <scope>NUCLEOTIDE SEQUENCE [LARGE SCALE GENOMIC DNA]</scope>
</reference>
<dbReference type="Pfam" id="PF12738">
    <property type="entry name" value="PTCB-BRCT"/>
    <property type="match status" value="1"/>
</dbReference>
<dbReference type="InterPro" id="IPR031906">
    <property type="entry name" value="RTT107_BRCT_6"/>
</dbReference>
<name>A0A1G4JFM5_9SACH</name>
<dbReference type="Gene3D" id="3.40.50.10190">
    <property type="entry name" value="BRCT domain"/>
    <property type="match status" value="4"/>
</dbReference>
<keyword evidence="3" id="KW-1185">Reference proteome</keyword>
<dbReference type="SUPFAM" id="SSF52113">
    <property type="entry name" value="BRCT domain"/>
    <property type="match status" value="2"/>
</dbReference>
<dbReference type="PROSITE" id="PS50172">
    <property type="entry name" value="BRCT"/>
    <property type="match status" value="3"/>
</dbReference>
<dbReference type="InterPro" id="IPR053036">
    <property type="entry name" value="CellCycle_DNARepair_Reg"/>
</dbReference>
<feature type="domain" description="BRCT" evidence="1">
    <location>
        <begin position="3"/>
        <end position="117"/>
    </location>
</feature>
<dbReference type="GO" id="GO:1990683">
    <property type="term" value="P:DNA double-strand break attachment to nuclear envelope"/>
    <property type="evidence" value="ECO:0007669"/>
    <property type="project" value="TreeGrafter"/>
</dbReference>